<accession>A0AAV0NIZ7</accession>
<evidence type="ECO:0000313" key="2">
    <source>
        <dbReference type="EMBL" id="CAI0458593.1"/>
    </source>
</evidence>
<evidence type="ECO:0000259" key="1">
    <source>
        <dbReference type="PROSITE" id="PS50181"/>
    </source>
</evidence>
<dbReference type="PANTHER" id="PTHR31639">
    <property type="entry name" value="F-BOX PROTEIN-LIKE"/>
    <property type="match status" value="1"/>
</dbReference>
<organism evidence="2 3">
    <name type="scientific">Linum tenue</name>
    <dbReference type="NCBI Taxonomy" id="586396"/>
    <lineage>
        <taxon>Eukaryota</taxon>
        <taxon>Viridiplantae</taxon>
        <taxon>Streptophyta</taxon>
        <taxon>Embryophyta</taxon>
        <taxon>Tracheophyta</taxon>
        <taxon>Spermatophyta</taxon>
        <taxon>Magnoliopsida</taxon>
        <taxon>eudicotyledons</taxon>
        <taxon>Gunneridae</taxon>
        <taxon>Pentapetalae</taxon>
        <taxon>rosids</taxon>
        <taxon>fabids</taxon>
        <taxon>Malpighiales</taxon>
        <taxon>Linaceae</taxon>
        <taxon>Linum</taxon>
    </lineage>
</organism>
<evidence type="ECO:0000313" key="3">
    <source>
        <dbReference type="Proteomes" id="UP001154282"/>
    </source>
</evidence>
<dbReference type="PROSITE" id="PS50181">
    <property type="entry name" value="FBOX"/>
    <property type="match status" value="1"/>
</dbReference>
<keyword evidence="3" id="KW-1185">Reference proteome</keyword>
<protein>
    <recommendedName>
        <fullName evidence="1">F-box domain-containing protein</fullName>
    </recommendedName>
</protein>
<dbReference type="InterPro" id="IPR036047">
    <property type="entry name" value="F-box-like_dom_sf"/>
</dbReference>
<dbReference type="SUPFAM" id="SSF52047">
    <property type="entry name" value="RNI-like"/>
    <property type="match status" value="1"/>
</dbReference>
<dbReference type="InterPro" id="IPR032675">
    <property type="entry name" value="LRR_dom_sf"/>
</dbReference>
<dbReference type="Pfam" id="PF00646">
    <property type="entry name" value="F-box"/>
    <property type="match status" value="1"/>
</dbReference>
<dbReference type="AlphaFoldDB" id="A0AAV0NIZ7"/>
<dbReference type="Pfam" id="PF24758">
    <property type="entry name" value="LRR_At5g56370"/>
    <property type="match status" value="1"/>
</dbReference>
<feature type="non-terminal residue" evidence="2">
    <location>
        <position position="1"/>
    </location>
</feature>
<dbReference type="CDD" id="cd22160">
    <property type="entry name" value="F-box_AtFBL13-like"/>
    <property type="match status" value="1"/>
</dbReference>
<comment type="caution">
    <text evidence="2">The sequence shown here is derived from an EMBL/GenBank/DDBJ whole genome shotgun (WGS) entry which is preliminary data.</text>
</comment>
<dbReference type="InterPro" id="IPR001810">
    <property type="entry name" value="F-box_dom"/>
</dbReference>
<gene>
    <name evidence="2" type="ORF">LITE_LOCUS33611</name>
</gene>
<reference evidence="2" key="1">
    <citation type="submission" date="2022-08" db="EMBL/GenBank/DDBJ databases">
        <authorList>
            <person name="Gutierrez-Valencia J."/>
        </authorList>
    </citation>
    <scope>NUCLEOTIDE SEQUENCE</scope>
</reference>
<dbReference type="Proteomes" id="UP001154282">
    <property type="component" value="Unassembled WGS sequence"/>
</dbReference>
<dbReference type="InterPro" id="IPR053781">
    <property type="entry name" value="F-box_AtFBL13-like"/>
</dbReference>
<dbReference type="InterPro" id="IPR055411">
    <property type="entry name" value="LRR_FXL15/At3g58940/PEG3-like"/>
</dbReference>
<name>A0AAV0NIZ7_9ROSI</name>
<dbReference type="Gene3D" id="3.80.10.10">
    <property type="entry name" value="Ribonuclease Inhibitor"/>
    <property type="match status" value="1"/>
</dbReference>
<feature type="domain" description="F-box" evidence="1">
    <location>
        <begin position="44"/>
        <end position="92"/>
    </location>
</feature>
<dbReference type="SUPFAM" id="SSF81383">
    <property type="entry name" value="F-box domain"/>
    <property type="match status" value="1"/>
</dbReference>
<sequence length="419" mass="47821">RHHVQLKPNSGDLLVPSLADSSLIQLPLARNDMVQKRNLRESKVDRISNLPAHVIQLILTSLPIKEAGRTSLLSREWRHHWRNVTRLVFDRRFNSSSTLNTNEVITRIQEALQVHDGPITEFELSIAGLTPYANIDHLMAHLSNKAILELSLKFRPECCYTDEIRCPLFFAFQLDSLILRECRFTVPSWFVGFNRLIVLELETVSLPDDFFRSFLLKCPLLEDLRVSFVEGPRKLEVVGAPRLKVFILRAYGLKNISFKCTPLLSVVSIQVEEMLPLSETDISTVDMFSVFAALPALQHLNLSLECLKILAAGPVPGRLSDVLHGLEVLDIRKCYDDCDGEFDIVRDDDHLSQLKVLLCLIRSSPNLYKFRINMETCSLEGLTFERESVQLESETDCYPDPKAEDSYCPRLWEVNMGEV</sequence>
<dbReference type="PANTHER" id="PTHR31639:SF312">
    <property type="entry name" value="CYCLIN-LIKE F-BOX"/>
    <property type="match status" value="1"/>
</dbReference>
<dbReference type="EMBL" id="CAMGYJ010000008">
    <property type="protein sequence ID" value="CAI0458593.1"/>
    <property type="molecule type" value="Genomic_DNA"/>
</dbReference>
<proteinExistence type="predicted"/>